<evidence type="ECO:0000313" key="5">
    <source>
        <dbReference type="Proteomes" id="UP000008957"/>
    </source>
</evidence>
<dbReference type="AlphaFoldDB" id="A0AB94IXT5"/>
<dbReference type="InterPro" id="IPR034694">
    <property type="entry name" value="HPF_long/plastid"/>
</dbReference>
<keyword evidence="1 2" id="KW-0810">Translation regulation</keyword>
<organism evidence="4 5">
    <name type="scientific">Fretibacterium fastidiosum</name>
    <dbReference type="NCBI Taxonomy" id="651822"/>
    <lineage>
        <taxon>Bacteria</taxon>
        <taxon>Thermotogati</taxon>
        <taxon>Synergistota</taxon>
        <taxon>Synergistia</taxon>
        <taxon>Synergistales</taxon>
        <taxon>Aminobacteriaceae</taxon>
        <taxon>Fretibacterium</taxon>
    </lineage>
</organism>
<reference evidence="5" key="1">
    <citation type="submission" date="2010-03" db="EMBL/GenBank/DDBJ databases">
        <title>The genome sequence of Synergistetes sp. SGP1.</title>
        <authorList>
            <consortium name="metaHIT consortium -- http://www.metahit.eu/"/>
            <person name="Pajon A."/>
            <person name="Turner K."/>
            <person name="Parkhill J."/>
            <person name="Wade W."/>
            <person name="Vartoukian S."/>
        </authorList>
    </citation>
    <scope>NUCLEOTIDE SEQUENCE [LARGE SCALE GENOMIC DNA]</scope>
    <source>
        <strain evidence="5">SGP1</strain>
    </source>
</reference>
<dbReference type="PANTHER" id="PTHR33231:SF1">
    <property type="entry name" value="30S RIBOSOMAL PROTEIN"/>
    <property type="match status" value="1"/>
</dbReference>
<comment type="similarity">
    <text evidence="2">Belongs to the HPF/YfiA ribosome-associated protein family. Long HPF subfamily.</text>
</comment>
<proteinExistence type="inferred from homology"/>
<feature type="domain" description="Sigma 54 modulation/S30EA ribosomal protein C-terminal" evidence="3">
    <location>
        <begin position="120"/>
        <end position="173"/>
    </location>
</feature>
<accession>A0AB94IXT5</accession>
<dbReference type="PANTHER" id="PTHR33231">
    <property type="entry name" value="30S RIBOSOMAL PROTEIN"/>
    <property type="match status" value="1"/>
</dbReference>
<dbReference type="Gene3D" id="3.30.505.50">
    <property type="entry name" value="Sigma 54 modulation/S30EA ribosomal protein, C-terminal domain"/>
    <property type="match status" value="1"/>
</dbReference>
<protein>
    <recommendedName>
        <fullName evidence="2">Ribosome hibernation promoting factor</fullName>
        <shortName evidence="2">HPF</shortName>
    </recommendedName>
</protein>
<dbReference type="InterPro" id="IPR050574">
    <property type="entry name" value="HPF/YfiA_ribosome-assoc"/>
</dbReference>
<dbReference type="InterPro" id="IPR036567">
    <property type="entry name" value="RHF-like"/>
</dbReference>
<sequence>MEVRFVQRGTEIDSKLRDYMDSKMSKLEKFFGKIQNCQIVVSHHKGNFNIETTANANGVILRAEENATEPRRAFDLSLKNLERRIKRYNSYLKDKGQFKGGADFSFNLEEGQEPVASDVPVIEKVKKVPVQPMSPEEAAMQMELVGHAFFMFQNAETGDVNVVYKRRSSDYGLLEPVR</sequence>
<keyword evidence="2" id="KW-0963">Cytoplasm</keyword>
<dbReference type="GO" id="GO:0022627">
    <property type="term" value="C:cytosolic small ribosomal subunit"/>
    <property type="evidence" value="ECO:0007669"/>
    <property type="project" value="TreeGrafter"/>
</dbReference>
<dbReference type="Proteomes" id="UP000008957">
    <property type="component" value="Chromosome"/>
</dbReference>
<dbReference type="InterPro" id="IPR032528">
    <property type="entry name" value="Ribosom_S30AE_C"/>
</dbReference>
<gene>
    <name evidence="2" type="primary">hpf</name>
    <name evidence="4" type="ORF">SY1_17390</name>
</gene>
<evidence type="ECO:0000313" key="4">
    <source>
        <dbReference type="EMBL" id="CBL28663.1"/>
    </source>
</evidence>
<dbReference type="Pfam" id="PF02482">
    <property type="entry name" value="Ribosomal_S30AE"/>
    <property type="match status" value="1"/>
</dbReference>
<evidence type="ECO:0000259" key="3">
    <source>
        <dbReference type="Pfam" id="PF16321"/>
    </source>
</evidence>
<comment type="subunit">
    <text evidence="2">Interacts with 100S ribosomes.</text>
</comment>
<dbReference type="CDD" id="cd00552">
    <property type="entry name" value="RaiA"/>
    <property type="match status" value="1"/>
</dbReference>
<comment type="function">
    <text evidence="2">Required for dimerization of active 70S ribosomes into 100S ribosomes in stationary phase; 100S ribosomes are translationally inactive and sometimes present during exponential growth.</text>
</comment>
<dbReference type="RefSeq" id="WP_015556810.1">
    <property type="nucleotide sequence ID" value="NC_021038.1"/>
</dbReference>
<dbReference type="InterPro" id="IPR003489">
    <property type="entry name" value="RHF/RaiA"/>
</dbReference>
<dbReference type="GO" id="GO:0043024">
    <property type="term" value="F:ribosomal small subunit binding"/>
    <property type="evidence" value="ECO:0007669"/>
    <property type="project" value="TreeGrafter"/>
</dbReference>
<dbReference type="KEGG" id="sbr:SY1_17390"/>
<dbReference type="HAMAP" id="MF_00839">
    <property type="entry name" value="HPF"/>
    <property type="match status" value="1"/>
</dbReference>
<keyword evidence="5" id="KW-1185">Reference proteome</keyword>
<dbReference type="Gene3D" id="3.30.160.100">
    <property type="entry name" value="Ribosome hibernation promotion factor-like"/>
    <property type="match status" value="1"/>
</dbReference>
<evidence type="ECO:0000256" key="2">
    <source>
        <dbReference type="HAMAP-Rule" id="MF_00839"/>
    </source>
</evidence>
<dbReference type="Pfam" id="PF16321">
    <property type="entry name" value="Ribosom_S30AE_C"/>
    <property type="match status" value="1"/>
</dbReference>
<reference evidence="4 5" key="2">
    <citation type="submission" date="2010-03" db="EMBL/GenBank/DDBJ databases">
        <authorList>
            <person name="Pajon A."/>
        </authorList>
    </citation>
    <scope>NUCLEOTIDE SEQUENCE [LARGE SCALE GENOMIC DNA]</scope>
    <source>
        <strain evidence="4 5">SGP1</strain>
    </source>
</reference>
<dbReference type="EMBL" id="FP929056">
    <property type="protein sequence ID" value="CBL28663.1"/>
    <property type="molecule type" value="Genomic_DNA"/>
</dbReference>
<dbReference type="GO" id="GO:0045900">
    <property type="term" value="P:negative regulation of translational elongation"/>
    <property type="evidence" value="ECO:0007669"/>
    <property type="project" value="TreeGrafter"/>
</dbReference>
<evidence type="ECO:0000256" key="1">
    <source>
        <dbReference type="ARBA" id="ARBA00022845"/>
    </source>
</evidence>
<dbReference type="SUPFAM" id="SSF69754">
    <property type="entry name" value="Ribosome binding protein Y (YfiA homologue)"/>
    <property type="match status" value="1"/>
</dbReference>
<comment type="subcellular location">
    <subcellularLocation>
        <location evidence="2">Cytoplasm</location>
    </subcellularLocation>
</comment>
<dbReference type="NCBIfam" id="TIGR00741">
    <property type="entry name" value="yfiA"/>
    <property type="match status" value="1"/>
</dbReference>
<dbReference type="InterPro" id="IPR038416">
    <property type="entry name" value="Ribosom_S30AE_C_sf"/>
</dbReference>
<name>A0AB94IXT5_9BACT</name>